<dbReference type="InParanoid" id="A0A165NAY0"/>
<evidence type="ECO:0000313" key="3">
    <source>
        <dbReference type="Proteomes" id="UP000077266"/>
    </source>
</evidence>
<evidence type="ECO:0000256" key="1">
    <source>
        <dbReference type="SAM" id="MobiDB-lite"/>
    </source>
</evidence>
<accession>A0A165NAY0</accession>
<dbReference type="AlphaFoldDB" id="A0A165NAY0"/>
<sequence>MDTTVPETEPIDKDKEPQPTTLNGRPIAGTKRVREARGSDASTTEDEIMRARALVRNAANNGRDTPDPDGGSPSALHKANYAPQPKVRVAPIKPGEFFPRAILRDELLAHNAAAPAWEAIARHASENPQLGKVALAIPLGWEYSHDKAAVTAEKIKSLIQSVYQCKNVVVTAPQPHVPPLKTRRHGAPHAFLVQGLSTEVNDEAAEQYLLCARNKLEEEFAIAFHQWFMRPKEHVVSLEGIYAIAEESPEINAELTGYVREYIETRKDAITRIITAHADEYGGNQFLFSDWFSALLASVTAEARVDPPAPDDRRRRRVYINVYAFGAFSDAFSCKEWARSLLDEKINLGRFGIATPVKNPLSCSYCHEGDHHVRTCKILVHEHWFHKPTPPKPITPKREDDDDDDGWKKPKNGKRGNGGKKPNSKGKPGKR</sequence>
<feature type="region of interest" description="Disordered" evidence="1">
    <location>
        <begin position="387"/>
        <end position="431"/>
    </location>
</feature>
<feature type="compositionally biased region" description="Low complexity" evidence="1">
    <location>
        <begin position="51"/>
        <end position="63"/>
    </location>
</feature>
<evidence type="ECO:0000313" key="2">
    <source>
        <dbReference type="EMBL" id="KZW00481.1"/>
    </source>
</evidence>
<proteinExistence type="predicted"/>
<protein>
    <submittedName>
        <fullName evidence="2">Uncharacterized protein</fullName>
    </submittedName>
</protein>
<organism evidence="2 3">
    <name type="scientific">Exidia glandulosa HHB12029</name>
    <dbReference type="NCBI Taxonomy" id="1314781"/>
    <lineage>
        <taxon>Eukaryota</taxon>
        <taxon>Fungi</taxon>
        <taxon>Dikarya</taxon>
        <taxon>Basidiomycota</taxon>
        <taxon>Agaricomycotina</taxon>
        <taxon>Agaricomycetes</taxon>
        <taxon>Auriculariales</taxon>
        <taxon>Exidiaceae</taxon>
        <taxon>Exidia</taxon>
    </lineage>
</organism>
<name>A0A165NAY0_EXIGL</name>
<feature type="region of interest" description="Disordered" evidence="1">
    <location>
        <begin position="1"/>
        <end position="82"/>
    </location>
</feature>
<keyword evidence="3" id="KW-1185">Reference proteome</keyword>
<dbReference type="EMBL" id="KV425900">
    <property type="protein sequence ID" value="KZW00481.1"/>
    <property type="molecule type" value="Genomic_DNA"/>
</dbReference>
<reference evidence="2 3" key="1">
    <citation type="journal article" date="2016" name="Mol. Biol. Evol.">
        <title>Comparative Genomics of Early-Diverging Mushroom-Forming Fungi Provides Insights into the Origins of Lignocellulose Decay Capabilities.</title>
        <authorList>
            <person name="Nagy L.G."/>
            <person name="Riley R."/>
            <person name="Tritt A."/>
            <person name="Adam C."/>
            <person name="Daum C."/>
            <person name="Floudas D."/>
            <person name="Sun H."/>
            <person name="Yadav J.S."/>
            <person name="Pangilinan J."/>
            <person name="Larsson K.H."/>
            <person name="Matsuura K."/>
            <person name="Barry K."/>
            <person name="Labutti K."/>
            <person name="Kuo R."/>
            <person name="Ohm R.A."/>
            <person name="Bhattacharya S.S."/>
            <person name="Shirouzu T."/>
            <person name="Yoshinaga Y."/>
            <person name="Martin F.M."/>
            <person name="Grigoriev I.V."/>
            <person name="Hibbett D.S."/>
        </authorList>
    </citation>
    <scope>NUCLEOTIDE SEQUENCE [LARGE SCALE GENOMIC DNA]</scope>
    <source>
        <strain evidence="2 3">HHB12029</strain>
    </source>
</reference>
<feature type="compositionally biased region" description="Basic residues" evidence="1">
    <location>
        <begin position="409"/>
        <end position="431"/>
    </location>
</feature>
<gene>
    <name evidence="2" type="ORF">EXIGLDRAFT_721258</name>
</gene>
<dbReference type="Proteomes" id="UP000077266">
    <property type="component" value="Unassembled WGS sequence"/>
</dbReference>